<organism evidence="2 3">
    <name type="scientific">Enterococcus entomosocium</name>
    <dbReference type="NCBI Taxonomy" id="3034352"/>
    <lineage>
        <taxon>Bacteria</taxon>
        <taxon>Bacillati</taxon>
        <taxon>Bacillota</taxon>
        <taxon>Bacilli</taxon>
        <taxon>Lactobacillales</taxon>
        <taxon>Enterococcaceae</taxon>
        <taxon>Enterococcus</taxon>
    </lineage>
</organism>
<keyword evidence="1" id="KW-1133">Transmembrane helix</keyword>
<dbReference type="PANTHER" id="PTHR38446">
    <property type="entry name" value="BLL0914 PROTEIN"/>
    <property type="match status" value="1"/>
</dbReference>
<comment type="caution">
    <text evidence="2">The sequence shown here is derived from an EMBL/GenBank/DDBJ whole genome shotgun (WGS) entry which is preliminary data.</text>
</comment>
<gene>
    <name evidence="2" type="ORF">AB1I55_02730</name>
</gene>
<feature type="transmembrane region" description="Helical" evidence="1">
    <location>
        <begin position="103"/>
        <end position="119"/>
    </location>
</feature>
<dbReference type="RefSeq" id="WP_142437026.1">
    <property type="nucleotide sequence ID" value="NZ_JBDKDV010000009.1"/>
</dbReference>
<evidence type="ECO:0000313" key="3">
    <source>
        <dbReference type="Proteomes" id="UP001554047"/>
    </source>
</evidence>
<evidence type="ECO:0000256" key="1">
    <source>
        <dbReference type="SAM" id="Phobius"/>
    </source>
</evidence>
<name>A0ABV3M9A3_9ENTE</name>
<feature type="transmembrane region" description="Helical" evidence="1">
    <location>
        <begin position="56"/>
        <end position="73"/>
    </location>
</feature>
<feature type="transmembrane region" description="Helical" evidence="1">
    <location>
        <begin position="6"/>
        <end position="26"/>
    </location>
</feature>
<dbReference type="EMBL" id="JBFDTB010000002">
    <property type="protein sequence ID" value="MEW3465014.1"/>
    <property type="molecule type" value="Genomic_DNA"/>
</dbReference>
<keyword evidence="1" id="KW-0472">Membrane</keyword>
<keyword evidence="3" id="KW-1185">Reference proteome</keyword>
<protein>
    <submittedName>
        <fullName evidence="2">DUF1304 domain-containing protein</fullName>
    </submittedName>
</protein>
<dbReference type="PANTHER" id="PTHR38446:SF1">
    <property type="entry name" value="BLL0914 PROTEIN"/>
    <property type="match status" value="1"/>
</dbReference>
<dbReference type="Pfam" id="PF06993">
    <property type="entry name" value="DUF1304"/>
    <property type="match status" value="1"/>
</dbReference>
<reference evidence="2 3" key="1">
    <citation type="submission" date="2024-05" db="EMBL/GenBank/DDBJ databases">
        <title>Human gut microbiome strain richness.</title>
        <authorList>
            <person name="Chen-Liaw A."/>
        </authorList>
    </citation>
    <scope>NUCLEOTIDE SEQUENCE [LARGE SCALE GENOMIC DNA]</scope>
    <source>
        <strain evidence="2 3">J1100102st1_G3_J1100102_180507</strain>
    </source>
</reference>
<proteinExistence type="predicted"/>
<accession>A0ABV3M9A3</accession>
<sequence>MTILSTILIVLVALEFFYILYLETFATTSKATARVFNVTKAELERPIVVTLFKNQGVYNGLIGLGLLYSITFASAPLEISRLLLIYIILVAAYGSVTSDKKIILTQGGLAILALLSTFFNQ</sequence>
<evidence type="ECO:0000313" key="2">
    <source>
        <dbReference type="EMBL" id="MEW3465014.1"/>
    </source>
</evidence>
<keyword evidence="1" id="KW-0812">Transmembrane</keyword>
<dbReference type="InterPro" id="IPR009732">
    <property type="entry name" value="DUF1304"/>
</dbReference>
<feature type="transmembrane region" description="Helical" evidence="1">
    <location>
        <begin position="79"/>
        <end position="96"/>
    </location>
</feature>
<dbReference type="Proteomes" id="UP001554047">
    <property type="component" value="Unassembled WGS sequence"/>
</dbReference>